<feature type="transmembrane region" description="Helical" evidence="6">
    <location>
        <begin position="383"/>
        <end position="403"/>
    </location>
</feature>
<comment type="caution">
    <text evidence="7">The sequence shown here is derived from an EMBL/GenBank/DDBJ whole genome shotgun (WGS) entry which is preliminary data.</text>
</comment>
<feature type="transmembrane region" description="Helical" evidence="6">
    <location>
        <begin position="45"/>
        <end position="65"/>
    </location>
</feature>
<keyword evidence="4 6" id="KW-1133">Transmembrane helix</keyword>
<dbReference type="Pfam" id="PF01943">
    <property type="entry name" value="Polysacc_synt"/>
    <property type="match status" value="1"/>
</dbReference>
<dbReference type="AlphaFoldDB" id="A0A429XZH2"/>
<keyword evidence="2" id="KW-1003">Cell membrane</keyword>
<accession>A0A429XZH2</accession>
<feature type="transmembrane region" description="Helical" evidence="6">
    <location>
        <begin position="149"/>
        <end position="167"/>
    </location>
</feature>
<feature type="transmembrane region" description="Helical" evidence="6">
    <location>
        <begin position="293"/>
        <end position="316"/>
    </location>
</feature>
<evidence type="ECO:0000313" key="8">
    <source>
        <dbReference type="Proteomes" id="UP000287156"/>
    </source>
</evidence>
<dbReference type="CDD" id="cd13128">
    <property type="entry name" value="MATE_Wzx_like"/>
    <property type="match status" value="1"/>
</dbReference>
<dbReference type="PANTHER" id="PTHR30250">
    <property type="entry name" value="PST FAMILY PREDICTED COLANIC ACID TRANSPORTER"/>
    <property type="match status" value="1"/>
</dbReference>
<feature type="transmembrane region" description="Helical" evidence="6">
    <location>
        <begin position="173"/>
        <end position="190"/>
    </location>
</feature>
<gene>
    <name evidence="7" type="ORF">D4T97_010855</name>
</gene>
<evidence type="ECO:0000256" key="6">
    <source>
        <dbReference type="SAM" id="Phobius"/>
    </source>
</evidence>
<evidence type="ECO:0000256" key="3">
    <source>
        <dbReference type="ARBA" id="ARBA00022692"/>
    </source>
</evidence>
<keyword evidence="5 6" id="KW-0472">Membrane</keyword>
<feature type="transmembrane region" description="Helical" evidence="6">
    <location>
        <begin position="415"/>
        <end position="431"/>
    </location>
</feature>
<dbReference type="InterPro" id="IPR050833">
    <property type="entry name" value="Poly_Biosynth_Transport"/>
</dbReference>
<dbReference type="GO" id="GO:0005886">
    <property type="term" value="C:plasma membrane"/>
    <property type="evidence" value="ECO:0007669"/>
    <property type="project" value="UniProtKB-SubCell"/>
</dbReference>
<feature type="transmembrane region" description="Helical" evidence="6">
    <location>
        <begin position="114"/>
        <end position="137"/>
    </location>
</feature>
<comment type="subcellular location">
    <subcellularLocation>
        <location evidence="1">Cell membrane</location>
        <topology evidence="1">Multi-pass membrane protein</topology>
    </subcellularLocation>
</comment>
<dbReference type="PANTHER" id="PTHR30250:SF11">
    <property type="entry name" value="O-ANTIGEN TRANSPORTER-RELATED"/>
    <property type="match status" value="1"/>
</dbReference>
<reference evidence="7" key="1">
    <citation type="submission" date="2018-12" db="EMBL/GenBank/DDBJ databases">
        <authorList>
            <person name="Sun L."/>
            <person name="Chen Z."/>
        </authorList>
    </citation>
    <scope>NUCLEOTIDE SEQUENCE [LARGE SCALE GENOMIC DNA]</scope>
    <source>
        <strain evidence="7">3-2-2</strain>
    </source>
</reference>
<feature type="transmembrane region" description="Helical" evidence="6">
    <location>
        <begin position="86"/>
        <end position="108"/>
    </location>
</feature>
<dbReference type="InterPro" id="IPR002797">
    <property type="entry name" value="Polysacc_synth"/>
</dbReference>
<proteinExistence type="predicted"/>
<feature type="transmembrane region" description="Helical" evidence="6">
    <location>
        <begin position="12"/>
        <end position="33"/>
    </location>
</feature>
<name>A0A429XZH2_9BACI</name>
<evidence type="ECO:0000256" key="1">
    <source>
        <dbReference type="ARBA" id="ARBA00004651"/>
    </source>
</evidence>
<feature type="transmembrane region" description="Helical" evidence="6">
    <location>
        <begin position="328"/>
        <end position="350"/>
    </location>
</feature>
<dbReference type="RefSeq" id="WP_126050566.1">
    <property type="nucleotide sequence ID" value="NZ_QYTV02000004.1"/>
</dbReference>
<keyword evidence="8" id="KW-1185">Reference proteome</keyword>
<organism evidence="7 8">
    <name type="scientific">Siminovitchia acidinfaciens</name>
    <dbReference type="NCBI Taxonomy" id="2321395"/>
    <lineage>
        <taxon>Bacteria</taxon>
        <taxon>Bacillati</taxon>
        <taxon>Bacillota</taxon>
        <taxon>Bacilli</taxon>
        <taxon>Bacillales</taxon>
        <taxon>Bacillaceae</taxon>
        <taxon>Siminovitchia</taxon>
    </lineage>
</organism>
<dbReference type="OrthoDB" id="2875185at2"/>
<feature type="transmembrane region" description="Helical" evidence="6">
    <location>
        <begin position="437"/>
        <end position="454"/>
    </location>
</feature>
<feature type="transmembrane region" description="Helical" evidence="6">
    <location>
        <begin position="357"/>
        <end position="377"/>
    </location>
</feature>
<dbReference type="Proteomes" id="UP000287156">
    <property type="component" value="Unassembled WGS sequence"/>
</dbReference>
<evidence type="ECO:0000313" key="7">
    <source>
        <dbReference type="EMBL" id="RST74172.1"/>
    </source>
</evidence>
<keyword evidence="3 6" id="KW-0812">Transmembrane</keyword>
<evidence type="ECO:0000256" key="5">
    <source>
        <dbReference type="ARBA" id="ARBA00023136"/>
    </source>
</evidence>
<evidence type="ECO:0000256" key="2">
    <source>
        <dbReference type="ARBA" id="ARBA00022475"/>
    </source>
</evidence>
<dbReference type="EMBL" id="QYTV02000004">
    <property type="protein sequence ID" value="RST74172.1"/>
    <property type="molecule type" value="Genomic_DNA"/>
</dbReference>
<sequence length="463" mass="53197">MIEGKLKVKKNFLFMSFTLFLRLFTNVIIFIILARLWSVGDFGKFMYAFTLSTLFVLIVDYGFSLKLVKDISLNTEKANQLLGKSFWSKVWLSIIAVIFFLGLSKILFDDFYTFILSLILLLTAIINSFSIHFILPFRALNRFEIETKASLIHSVIFVLCMAILLFFDPSLLQTAIAFFLIRIINLGISLSFTKRFLGLFFKHIKGSWKYLISNSPFAIHLILGTLYFQIDTILIQRFLGNEEVGYYQAAMRFIIGSLTLMDALSQASLPKISRSFMSHKELINLSKSINEKAIMLGSTITLFLAYFNLEIIYFFYDVDFSESVQILWLLSIVVFLRYLTTIYGVIITVIDKQKIRALISLIALILSVLFNVIFIPIMGIKGAILSLILTSSLILLLYILISYMTIKDCLLSKKYFSILIITVFGWGLTCFNVNLEIRIIIILILSCFYLGVLLKKRTKEGYY</sequence>
<evidence type="ECO:0000256" key="4">
    <source>
        <dbReference type="ARBA" id="ARBA00022989"/>
    </source>
</evidence>
<protein>
    <submittedName>
        <fullName evidence="7">Flippase</fullName>
    </submittedName>
</protein>